<dbReference type="SUPFAM" id="SSF52833">
    <property type="entry name" value="Thioredoxin-like"/>
    <property type="match status" value="1"/>
</dbReference>
<dbReference type="PANTHER" id="PTHR42852:SF6">
    <property type="entry name" value="THIOL:DISULFIDE INTERCHANGE PROTEIN DSBE"/>
    <property type="match status" value="1"/>
</dbReference>
<proteinExistence type="predicted"/>
<evidence type="ECO:0000256" key="2">
    <source>
        <dbReference type="ARBA" id="ARBA00022748"/>
    </source>
</evidence>
<protein>
    <submittedName>
        <fullName evidence="8">Putative thiol-disulfide oxidoreductase</fullName>
    </submittedName>
</protein>
<accession>L7LB80</accession>
<dbReference type="CDD" id="cd02966">
    <property type="entry name" value="TlpA_like_family"/>
    <property type="match status" value="1"/>
</dbReference>
<keyword evidence="3" id="KW-0735">Signal-anchor</keyword>
<dbReference type="PANTHER" id="PTHR42852">
    <property type="entry name" value="THIOL:DISULFIDE INTERCHANGE PROTEIN DSBE"/>
    <property type="match status" value="1"/>
</dbReference>
<feature type="transmembrane region" description="Helical" evidence="6">
    <location>
        <begin position="7"/>
        <end position="27"/>
    </location>
</feature>
<keyword evidence="4" id="KW-1015">Disulfide bond</keyword>
<evidence type="ECO:0000256" key="1">
    <source>
        <dbReference type="ARBA" id="ARBA00004196"/>
    </source>
</evidence>
<keyword evidence="6" id="KW-1133">Transmembrane helix</keyword>
<keyword evidence="2" id="KW-0201">Cytochrome c-type biogenesis</keyword>
<dbReference type="Pfam" id="PF00578">
    <property type="entry name" value="AhpC-TSA"/>
    <property type="match status" value="1"/>
</dbReference>
<sequence length="227" mass="23680">MKHLKTPAAKAMIAFVVVTLGLIVALWPRGGDTVPAGGLETAGGGITDEAISPEMLAQARAEAALPPCPQSSAPVPAGAALNGVSAYCLTDGKPIDLGQATAGQPVVINMWAVWCLPCRKELPVFAELYRRAGDRLDVLAVHARDGANKPYALLQFLDEVDVRIPTVADVDGTVAKALRAPRVFPSTILVRADGTVASISPRVFDSYDELAELITEELGIDLTGGGS</sequence>
<comment type="caution">
    <text evidence="8">The sequence shown here is derived from an EMBL/GenBank/DDBJ whole genome shotgun (WGS) entry which is preliminary data.</text>
</comment>
<evidence type="ECO:0000256" key="6">
    <source>
        <dbReference type="SAM" id="Phobius"/>
    </source>
</evidence>
<dbReference type="PROSITE" id="PS51352">
    <property type="entry name" value="THIOREDOXIN_2"/>
    <property type="match status" value="1"/>
</dbReference>
<dbReference type="InterPro" id="IPR013766">
    <property type="entry name" value="Thioredoxin_domain"/>
</dbReference>
<dbReference type="GO" id="GO:0030313">
    <property type="term" value="C:cell envelope"/>
    <property type="evidence" value="ECO:0007669"/>
    <property type="project" value="UniProtKB-SubCell"/>
</dbReference>
<dbReference type="EMBL" id="BANT01000031">
    <property type="protein sequence ID" value="GAC58179.1"/>
    <property type="molecule type" value="Genomic_DNA"/>
</dbReference>
<keyword evidence="5" id="KW-0676">Redox-active center</keyword>
<dbReference type="InterPro" id="IPR050553">
    <property type="entry name" value="Thioredoxin_ResA/DsbE_sf"/>
</dbReference>
<gene>
    <name evidence="8" type="ORF">GOHSU_31_00400</name>
</gene>
<dbReference type="PROSITE" id="PS00194">
    <property type="entry name" value="THIOREDOXIN_1"/>
    <property type="match status" value="1"/>
</dbReference>
<organism evidence="8 9">
    <name type="scientific">Gordonia hirsuta DSM 44140 = NBRC 16056</name>
    <dbReference type="NCBI Taxonomy" id="1121927"/>
    <lineage>
        <taxon>Bacteria</taxon>
        <taxon>Bacillati</taxon>
        <taxon>Actinomycetota</taxon>
        <taxon>Actinomycetes</taxon>
        <taxon>Mycobacteriales</taxon>
        <taxon>Gordoniaceae</taxon>
        <taxon>Gordonia</taxon>
    </lineage>
</organism>
<dbReference type="Gene3D" id="3.40.30.10">
    <property type="entry name" value="Glutaredoxin"/>
    <property type="match status" value="1"/>
</dbReference>
<keyword evidence="9" id="KW-1185">Reference proteome</keyword>
<dbReference type="eggNOG" id="COG0526">
    <property type="taxonomic scope" value="Bacteria"/>
</dbReference>
<dbReference type="STRING" id="1121927.GOHSU_31_00400"/>
<keyword evidence="6" id="KW-0812">Transmembrane</keyword>
<evidence type="ECO:0000256" key="5">
    <source>
        <dbReference type="ARBA" id="ARBA00023284"/>
    </source>
</evidence>
<dbReference type="GO" id="GO:0017004">
    <property type="term" value="P:cytochrome complex assembly"/>
    <property type="evidence" value="ECO:0007669"/>
    <property type="project" value="UniProtKB-KW"/>
</dbReference>
<dbReference type="Proteomes" id="UP000053405">
    <property type="component" value="Unassembled WGS sequence"/>
</dbReference>
<reference evidence="8 9" key="1">
    <citation type="submission" date="2012-12" db="EMBL/GenBank/DDBJ databases">
        <title>Whole genome shotgun sequence of Gordonia hirsuta NBRC 16056.</title>
        <authorList>
            <person name="Isaki-Nakamura S."/>
            <person name="Hosoyama A."/>
            <person name="Tsuchikane K."/>
            <person name="Katsumata H."/>
            <person name="Baba S."/>
            <person name="Yamazaki S."/>
            <person name="Fujita N."/>
        </authorList>
    </citation>
    <scope>NUCLEOTIDE SEQUENCE [LARGE SCALE GENOMIC DNA]</scope>
    <source>
        <strain evidence="8 9">NBRC 16056</strain>
    </source>
</reference>
<evidence type="ECO:0000256" key="3">
    <source>
        <dbReference type="ARBA" id="ARBA00022968"/>
    </source>
</evidence>
<dbReference type="InterPro" id="IPR000866">
    <property type="entry name" value="AhpC/TSA"/>
</dbReference>
<feature type="domain" description="Thioredoxin" evidence="7">
    <location>
        <begin position="75"/>
        <end position="219"/>
    </location>
</feature>
<dbReference type="OrthoDB" id="9796554at2"/>
<comment type="subcellular location">
    <subcellularLocation>
        <location evidence="1">Cell envelope</location>
    </subcellularLocation>
</comment>
<evidence type="ECO:0000259" key="7">
    <source>
        <dbReference type="PROSITE" id="PS51352"/>
    </source>
</evidence>
<dbReference type="AlphaFoldDB" id="L7LB80"/>
<keyword evidence="6" id="KW-0472">Membrane</keyword>
<name>L7LB80_9ACTN</name>
<dbReference type="InterPro" id="IPR036249">
    <property type="entry name" value="Thioredoxin-like_sf"/>
</dbReference>
<dbReference type="GO" id="GO:0016491">
    <property type="term" value="F:oxidoreductase activity"/>
    <property type="evidence" value="ECO:0007669"/>
    <property type="project" value="InterPro"/>
</dbReference>
<dbReference type="GO" id="GO:0016209">
    <property type="term" value="F:antioxidant activity"/>
    <property type="evidence" value="ECO:0007669"/>
    <property type="project" value="InterPro"/>
</dbReference>
<evidence type="ECO:0000313" key="9">
    <source>
        <dbReference type="Proteomes" id="UP000053405"/>
    </source>
</evidence>
<dbReference type="InterPro" id="IPR017937">
    <property type="entry name" value="Thioredoxin_CS"/>
</dbReference>
<evidence type="ECO:0000313" key="8">
    <source>
        <dbReference type="EMBL" id="GAC58179.1"/>
    </source>
</evidence>
<evidence type="ECO:0000256" key="4">
    <source>
        <dbReference type="ARBA" id="ARBA00023157"/>
    </source>
</evidence>
<dbReference type="RefSeq" id="WP_005941834.1">
    <property type="nucleotide sequence ID" value="NZ_ATVK01000016.1"/>
</dbReference>